<feature type="region of interest" description="Disordered" evidence="1">
    <location>
        <begin position="134"/>
        <end position="170"/>
    </location>
</feature>
<comment type="caution">
    <text evidence="2">The sequence shown here is derived from an EMBL/GenBank/DDBJ whole genome shotgun (WGS) entry which is preliminary data.</text>
</comment>
<feature type="compositionally biased region" description="Basic and acidic residues" evidence="1">
    <location>
        <begin position="142"/>
        <end position="169"/>
    </location>
</feature>
<gene>
    <name evidence="2" type="ORF">Rhow_008396</name>
</gene>
<dbReference type="AlphaFoldDB" id="A0A402CKM7"/>
<dbReference type="RefSeq" id="WP_124395744.1">
    <property type="nucleotide sequence ID" value="NZ_BHYM01000087.1"/>
</dbReference>
<reference evidence="2 3" key="1">
    <citation type="submission" date="2018-11" db="EMBL/GenBank/DDBJ databases">
        <title>Microbial catabolism of amino acid.</title>
        <authorList>
            <person name="Hibi M."/>
            <person name="Ogawa J."/>
        </authorList>
    </citation>
    <scope>NUCLEOTIDE SEQUENCE [LARGE SCALE GENOMIC DNA]</scope>
    <source>
        <strain evidence="2 3">C31-06</strain>
    </source>
</reference>
<sequence>MASDDTARVRYFPGQFLRTPDFTDEQQYHLAMRRRHNIGHHTMGIVTGLAIALQDGRPVVEPGMAVDGYGRELLLVQRTPLDAPRAFTARNTDRLDVWLAYNLVAGDPAPEGYASCAPGEETSYRLVEHPLLRYTVPDPDETDRRRPATVSEGDRDFGPERTPPDDPIHDWPVFLGSVTRHSQDGKDIYTIDPDDRPYAGLVGEEIRAPSGRTSVQVGAEQEGDPYRFAVRVRGVSHSEVPRLAVLQDGGVAIVGETSLLGNVEVQGVIEITAGPAVARPWTISHVADDKGRHELRMEMDGPLGAADSEVVIGTWTTPDGSEEPQFSRCLTIGSETVTVHGDLVVKGKLLDKYGDQLELGDSALDDTAEAGANAAHQGGMGVTTGIVGSLYKPPPDPSEPTR</sequence>
<keyword evidence="3" id="KW-1185">Reference proteome</keyword>
<organism evidence="2 3">
    <name type="scientific">Rhodococcus wratislaviensis</name>
    <name type="common">Tsukamurella wratislaviensis</name>
    <dbReference type="NCBI Taxonomy" id="44752"/>
    <lineage>
        <taxon>Bacteria</taxon>
        <taxon>Bacillati</taxon>
        <taxon>Actinomycetota</taxon>
        <taxon>Actinomycetes</taxon>
        <taxon>Mycobacteriales</taxon>
        <taxon>Nocardiaceae</taxon>
        <taxon>Rhodococcus</taxon>
    </lineage>
</organism>
<accession>A0A402CKM7</accession>
<proteinExistence type="predicted"/>
<dbReference type="Proteomes" id="UP000287519">
    <property type="component" value="Unassembled WGS sequence"/>
</dbReference>
<protein>
    <submittedName>
        <fullName evidence="2">Uncharacterized protein</fullName>
    </submittedName>
</protein>
<evidence type="ECO:0000256" key="1">
    <source>
        <dbReference type="SAM" id="MobiDB-lite"/>
    </source>
</evidence>
<name>A0A402CKM7_RHOWR</name>
<dbReference type="EMBL" id="BHYM01000087">
    <property type="protein sequence ID" value="GCE44098.1"/>
    <property type="molecule type" value="Genomic_DNA"/>
</dbReference>
<evidence type="ECO:0000313" key="3">
    <source>
        <dbReference type="Proteomes" id="UP000287519"/>
    </source>
</evidence>
<dbReference type="OrthoDB" id="3983694at2"/>
<evidence type="ECO:0000313" key="2">
    <source>
        <dbReference type="EMBL" id="GCE44098.1"/>
    </source>
</evidence>